<dbReference type="PATRIC" id="fig|1618445.3.peg.1016"/>
<sequence length="369" mass="41886">MKVPMIDLKKQTKHLLPALYRAFDQILTEADFIMGAPVHKFEQEFARFCGKRYCVGLNSGTDALTLALKAYGVGKGHEVITVTNSFFSTAMAISNVGATPVFVDCDETSHTIHASQIEQKITPRTKAIIPVHLYGQAADMDPILELAKKHNLHVIEDCCQAHGARYKGKVVPIGETGAFSFYPTKNLGAYGDAGALVTNNRNVYQYMTYAHNNGSPKKYVHTVLGINSRMDSLQAAVLLLKLKHLPRYTQKRRAIASRYNKYLRHIRQIQIPREMPYAHHVYHLYVIECEKRNQLADYLKKKGIQTSIVYPSGLHLQRPYIQLGYKRGDFPITERKNKSVLSLPMFPELTGKEITYVCKTIKDFYLRFS</sequence>
<feature type="active site" description="Proton acceptor" evidence="3">
    <location>
        <position position="185"/>
    </location>
</feature>
<dbReference type="Proteomes" id="UP000034739">
    <property type="component" value="Unassembled WGS sequence"/>
</dbReference>
<dbReference type="Gene3D" id="3.90.1150.10">
    <property type="entry name" value="Aspartate Aminotransferase, domain 1"/>
    <property type="match status" value="1"/>
</dbReference>
<name>A0A0G1WXM3_9BACT</name>
<dbReference type="EMBL" id="LCOY01000043">
    <property type="protein sequence ID" value="KKU86970.1"/>
    <property type="molecule type" value="Genomic_DNA"/>
</dbReference>
<organism evidence="6 7">
    <name type="scientific">Candidatus Gottesmanbacteria bacterium GW2011_GWA2_47_9</name>
    <dbReference type="NCBI Taxonomy" id="1618445"/>
    <lineage>
        <taxon>Bacteria</taxon>
        <taxon>Candidatus Gottesmaniibacteriota</taxon>
    </lineage>
</organism>
<dbReference type="InterPro" id="IPR015424">
    <property type="entry name" value="PyrdxlP-dep_Trfase"/>
</dbReference>
<keyword evidence="1 4" id="KW-0663">Pyridoxal phosphate</keyword>
<comment type="caution">
    <text evidence="6">The sequence shown here is derived from an EMBL/GenBank/DDBJ whole genome shotgun (WGS) entry which is preliminary data.</text>
</comment>
<evidence type="ECO:0000313" key="7">
    <source>
        <dbReference type="Proteomes" id="UP000034739"/>
    </source>
</evidence>
<dbReference type="PANTHER" id="PTHR30244:SF36">
    <property type="entry name" value="3-OXO-GLUCOSE-6-PHOSPHATE:GLUTAMATE AMINOTRANSFERASE"/>
    <property type="match status" value="1"/>
</dbReference>
<dbReference type="SUPFAM" id="SSF53383">
    <property type="entry name" value="PLP-dependent transferases"/>
    <property type="match status" value="1"/>
</dbReference>
<dbReference type="InterPro" id="IPR015421">
    <property type="entry name" value="PyrdxlP-dep_Trfase_major"/>
</dbReference>
<dbReference type="Pfam" id="PF01041">
    <property type="entry name" value="DegT_DnrJ_EryC1"/>
    <property type="match status" value="1"/>
</dbReference>
<reference evidence="6 7" key="1">
    <citation type="journal article" date="2015" name="Nature">
        <title>rRNA introns, odd ribosomes, and small enigmatic genomes across a large radiation of phyla.</title>
        <authorList>
            <person name="Brown C.T."/>
            <person name="Hug L.A."/>
            <person name="Thomas B.C."/>
            <person name="Sharon I."/>
            <person name="Castelle C.J."/>
            <person name="Singh A."/>
            <person name="Wilkins M.J."/>
            <person name="Williams K.H."/>
            <person name="Banfield J.F."/>
        </authorList>
    </citation>
    <scope>NUCLEOTIDE SEQUENCE [LARGE SCALE GENOMIC DNA]</scope>
</reference>
<evidence type="ECO:0000256" key="5">
    <source>
        <dbReference type="RuleBase" id="RU004508"/>
    </source>
</evidence>
<dbReference type="CDD" id="cd00616">
    <property type="entry name" value="AHBA_syn"/>
    <property type="match status" value="1"/>
</dbReference>
<dbReference type="InterPro" id="IPR000653">
    <property type="entry name" value="DegT/StrS_aminotransferase"/>
</dbReference>
<feature type="modified residue" description="N6-(pyridoxal phosphate)lysine" evidence="4">
    <location>
        <position position="185"/>
    </location>
</feature>
<dbReference type="GO" id="GO:0030170">
    <property type="term" value="F:pyridoxal phosphate binding"/>
    <property type="evidence" value="ECO:0007669"/>
    <property type="project" value="TreeGrafter"/>
</dbReference>
<dbReference type="GO" id="GO:0008483">
    <property type="term" value="F:transaminase activity"/>
    <property type="evidence" value="ECO:0007669"/>
    <property type="project" value="TreeGrafter"/>
</dbReference>
<gene>
    <name evidence="6" type="ORF">UY16_C0043G0006</name>
</gene>
<dbReference type="Gene3D" id="3.40.640.10">
    <property type="entry name" value="Type I PLP-dependent aspartate aminotransferase-like (Major domain)"/>
    <property type="match status" value="1"/>
</dbReference>
<evidence type="ECO:0000256" key="2">
    <source>
        <dbReference type="ARBA" id="ARBA00037999"/>
    </source>
</evidence>
<dbReference type="InterPro" id="IPR015422">
    <property type="entry name" value="PyrdxlP-dep_Trfase_small"/>
</dbReference>
<evidence type="ECO:0000256" key="4">
    <source>
        <dbReference type="PIRSR" id="PIRSR000390-2"/>
    </source>
</evidence>
<dbReference type="GO" id="GO:0000271">
    <property type="term" value="P:polysaccharide biosynthetic process"/>
    <property type="evidence" value="ECO:0007669"/>
    <property type="project" value="TreeGrafter"/>
</dbReference>
<evidence type="ECO:0000256" key="3">
    <source>
        <dbReference type="PIRSR" id="PIRSR000390-1"/>
    </source>
</evidence>
<proteinExistence type="inferred from homology"/>
<comment type="similarity">
    <text evidence="2 5">Belongs to the DegT/DnrJ/EryC1 family.</text>
</comment>
<dbReference type="PANTHER" id="PTHR30244">
    <property type="entry name" value="TRANSAMINASE"/>
    <property type="match status" value="1"/>
</dbReference>
<dbReference type="AlphaFoldDB" id="A0A0G1WXM3"/>
<evidence type="ECO:0000313" key="6">
    <source>
        <dbReference type="EMBL" id="KKU86970.1"/>
    </source>
</evidence>
<accession>A0A0G1WXM3</accession>
<dbReference type="PIRSF" id="PIRSF000390">
    <property type="entry name" value="PLP_StrS"/>
    <property type="match status" value="1"/>
</dbReference>
<evidence type="ECO:0000256" key="1">
    <source>
        <dbReference type="ARBA" id="ARBA00022898"/>
    </source>
</evidence>
<protein>
    <submittedName>
        <fullName evidence="6">Erythromycin biosynthesis sensory transduction protein eryC1</fullName>
    </submittedName>
</protein>